<keyword evidence="4" id="KW-1185">Reference proteome</keyword>
<dbReference type="EnsemblMetazoa" id="ASIC021586-RA">
    <property type="protein sequence ID" value="ASIC021586-PA"/>
    <property type="gene ID" value="ASIC021586"/>
</dbReference>
<evidence type="ECO:0000313" key="4">
    <source>
        <dbReference type="Proteomes" id="UP000030765"/>
    </source>
</evidence>
<organism evidence="2">
    <name type="scientific">Anopheles sinensis</name>
    <name type="common">Mosquito</name>
    <dbReference type="NCBI Taxonomy" id="74873"/>
    <lineage>
        <taxon>Eukaryota</taxon>
        <taxon>Metazoa</taxon>
        <taxon>Ecdysozoa</taxon>
        <taxon>Arthropoda</taxon>
        <taxon>Hexapoda</taxon>
        <taxon>Insecta</taxon>
        <taxon>Pterygota</taxon>
        <taxon>Neoptera</taxon>
        <taxon>Endopterygota</taxon>
        <taxon>Diptera</taxon>
        <taxon>Nematocera</taxon>
        <taxon>Culicoidea</taxon>
        <taxon>Culicidae</taxon>
        <taxon>Anophelinae</taxon>
        <taxon>Anopheles</taxon>
    </lineage>
</organism>
<reference evidence="3" key="2">
    <citation type="submission" date="2020-05" db="UniProtKB">
        <authorList>
            <consortium name="EnsemblMetazoa"/>
        </authorList>
    </citation>
    <scope>IDENTIFICATION</scope>
</reference>
<name>A0A084WST7_ANOSI</name>
<gene>
    <name evidence="2" type="ORF">ZHAS_00021586</name>
</gene>
<sequence>MFVNKLFGKIISEPDRYCKRRHVLGPRRHPDVPGLATSTPRTSRTIATRGNGSNDTRFQNDISTSYPSGHPRETALLGNRWHPFPTPSGGRKIEATVAHGRARYSIVEGLKGSKEATTEPQNRAVRSCINSRESRPGLMRPHYAKCGQLGSERRCALQRGPPYGRGRYNPMQIAMLTASRNPVRFWTRSSDLSRGDFFCRAFALGDRTGAI</sequence>
<accession>A0A084WST7</accession>
<evidence type="ECO:0000256" key="1">
    <source>
        <dbReference type="SAM" id="MobiDB-lite"/>
    </source>
</evidence>
<reference evidence="2 4" key="1">
    <citation type="journal article" date="2014" name="BMC Genomics">
        <title>Genome sequence of Anopheles sinensis provides insight into genetics basis of mosquito competence for malaria parasites.</title>
        <authorList>
            <person name="Zhou D."/>
            <person name="Zhang D."/>
            <person name="Ding G."/>
            <person name="Shi L."/>
            <person name="Hou Q."/>
            <person name="Ye Y."/>
            <person name="Xu Y."/>
            <person name="Zhou H."/>
            <person name="Xiong C."/>
            <person name="Li S."/>
            <person name="Yu J."/>
            <person name="Hong S."/>
            <person name="Yu X."/>
            <person name="Zou P."/>
            <person name="Chen C."/>
            <person name="Chang X."/>
            <person name="Wang W."/>
            <person name="Lv Y."/>
            <person name="Sun Y."/>
            <person name="Ma L."/>
            <person name="Shen B."/>
            <person name="Zhu C."/>
        </authorList>
    </citation>
    <scope>NUCLEOTIDE SEQUENCE [LARGE SCALE GENOMIC DNA]</scope>
</reference>
<feature type="region of interest" description="Disordered" evidence="1">
    <location>
        <begin position="25"/>
        <end position="59"/>
    </location>
</feature>
<dbReference type="EMBL" id="ATLV01026711">
    <property type="status" value="NOT_ANNOTATED_CDS"/>
    <property type="molecule type" value="Genomic_DNA"/>
</dbReference>
<evidence type="ECO:0000313" key="2">
    <source>
        <dbReference type="EMBL" id="KFB53281.1"/>
    </source>
</evidence>
<feature type="compositionally biased region" description="Polar residues" evidence="1">
    <location>
        <begin position="36"/>
        <end position="59"/>
    </location>
</feature>
<evidence type="ECO:0000313" key="3">
    <source>
        <dbReference type="EnsemblMetazoa" id="ASIC021586-PA"/>
    </source>
</evidence>
<proteinExistence type="predicted"/>
<dbReference type="VEuPathDB" id="VectorBase:ASIC021586"/>
<protein>
    <submittedName>
        <fullName evidence="2 3">Uncharacterized protein</fullName>
    </submittedName>
</protein>
<dbReference type="Proteomes" id="UP000030765">
    <property type="component" value="Unassembled WGS sequence"/>
</dbReference>
<dbReference type="AlphaFoldDB" id="A0A084WST7"/>
<dbReference type="EMBL" id="KE525417">
    <property type="protein sequence ID" value="KFB53281.1"/>
    <property type="molecule type" value="Genomic_DNA"/>
</dbReference>